<protein>
    <submittedName>
        <fullName evidence="1">Uncharacterized protein</fullName>
    </submittedName>
</protein>
<organism evidence="1 2">
    <name type="scientific">Parathalassolituus penaei</name>
    <dbReference type="NCBI Taxonomy" id="2997323"/>
    <lineage>
        <taxon>Bacteria</taxon>
        <taxon>Pseudomonadati</taxon>
        <taxon>Pseudomonadota</taxon>
        <taxon>Gammaproteobacteria</taxon>
        <taxon>Oceanospirillales</taxon>
        <taxon>Oceanospirillaceae</taxon>
        <taxon>Parathalassolituus</taxon>
    </lineage>
</organism>
<dbReference type="Proteomes" id="UP001150830">
    <property type="component" value="Unassembled WGS sequence"/>
</dbReference>
<comment type="caution">
    <text evidence="1">The sequence shown here is derived from an EMBL/GenBank/DDBJ whole genome shotgun (WGS) entry which is preliminary data.</text>
</comment>
<dbReference type="EMBL" id="JAPNOA010000016">
    <property type="protein sequence ID" value="MCY0964422.1"/>
    <property type="molecule type" value="Genomic_DNA"/>
</dbReference>
<accession>A0A9X3EBD9</accession>
<evidence type="ECO:0000313" key="1">
    <source>
        <dbReference type="EMBL" id="MCY0964422.1"/>
    </source>
</evidence>
<proteinExistence type="predicted"/>
<keyword evidence="2" id="KW-1185">Reference proteome</keyword>
<name>A0A9X3EBD9_9GAMM</name>
<reference evidence="1" key="1">
    <citation type="submission" date="2022-11" db="EMBL/GenBank/DDBJ databases">
        <title>Parathalassolutuus dongxingensis gen. nov., sp. nov., a novel member of family Oceanospirillaceae isolated from a coastal shrimp pond in Guangxi, China.</title>
        <authorList>
            <person name="Chen H."/>
        </authorList>
    </citation>
    <scope>NUCLEOTIDE SEQUENCE</scope>
    <source>
        <strain evidence="1">G-43</strain>
    </source>
</reference>
<sequence>MMSKVTGHFFPNFSQMYRNVSAARFESQGTIVTTIVIYNPGNTAGGIRIRVSVHGADDQTEGIRD</sequence>
<dbReference type="AlphaFoldDB" id="A0A9X3EBD9"/>
<evidence type="ECO:0000313" key="2">
    <source>
        <dbReference type="Proteomes" id="UP001150830"/>
    </source>
</evidence>
<gene>
    <name evidence="1" type="ORF">OUO13_04420</name>
</gene>
<dbReference type="RefSeq" id="WP_283172638.1">
    <property type="nucleotide sequence ID" value="NZ_JAPNOA010000016.1"/>
</dbReference>